<keyword evidence="4" id="KW-1185">Reference proteome</keyword>
<protein>
    <submittedName>
        <fullName evidence="3">Putative two-component response regulator</fullName>
    </submittedName>
</protein>
<dbReference type="PANTHER" id="PTHR42872">
    <property type="entry name" value="PROTEIN-GLUTAMATE METHYLESTERASE/PROTEIN-GLUTAMINE GLUTAMINASE"/>
    <property type="match status" value="1"/>
</dbReference>
<evidence type="ECO:0000256" key="1">
    <source>
        <dbReference type="PROSITE-ProRule" id="PRU00169"/>
    </source>
</evidence>
<organism evidence="3 4">
    <name type="scientific">Gordonia rhizosphera NBRC 16068</name>
    <dbReference type="NCBI Taxonomy" id="1108045"/>
    <lineage>
        <taxon>Bacteria</taxon>
        <taxon>Bacillati</taxon>
        <taxon>Actinomycetota</taxon>
        <taxon>Actinomycetes</taxon>
        <taxon>Mycobacteriales</taxon>
        <taxon>Gordoniaceae</taxon>
        <taxon>Gordonia</taxon>
    </lineage>
</organism>
<feature type="domain" description="Response regulatory" evidence="2">
    <location>
        <begin position="3"/>
        <end position="67"/>
    </location>
</feature>
<dbReference type="Proteomes" id="UP000008363">
    <property type="component" value="Unassembled WGS sequence"/>
</dbReference>
<dbReference type="InterPro" id="IPR011006">
    <property type="entry name" value="CheY-like_superfamily"/>
</dbReference>
<evidence type="ECO:0000259" key="2">
    <source>
        <dbReference type="PROSITE" id="PS50110"/>
    </source>
</evidence>
<dbReference type="PROSITE" id="PS50110">
    <property type="entry name" value="RESPONSE_REGULATORY"/>
    <property type="match status" value="1"/>
</dbReference>
<name>K6VMR5_9ACTN</name>
<dbReference type="SUPFAM" id="SSF52172">
    <property type="entry name" value="CheY-like"/>
    <property type="match status" value="1"/>
</dbReference>
<comment type="caution">
    <text evidence="3">The sequence shown here is derived from an EMBL/GenBank/DDBJ whole genome shotgun (WGS) entry which is preliminary data.</text>
</comment>
<dbReference type="STRING" id="1108045.GORHZ_009_00100"/>
<feature type="modified residue" description="4-aspartylphosphate" evidence="1">
    <location>
        <position position="54"/>
    </location>
</feature>
<dbReference type="InterPro" id="IPR001789">
    <property type="entry name" value="Sig_transdc_resp-reg_receiver"/>
</dbReference>
<dbReference type="AlphaFoldDB" id="K6VMR5"/>
<accession>K6VMR5</accession>
<dbReference type="EMBL" id="BAHC01000009">
    <property type="protein sequence ID" value="GAB88195.1"/>
    <property type="molecule type" value="Genomic_DNA"/>
</dbReference>
<sequence>MIRVALADDQHLFRATLRVLIDSEADMEVVGEAADGHAAIEIARDAHPDVMLMDIRMRGWTVSRRPA</sequence>
<dbReference type="Pfam" id="PF00072">
    <property type="entry name" value="Response_reg"/>
    <property type="match status" value="1"/>
</dbReference>
<dbReference type="Gene3D" id="3.40.50.2300">
    <property type="match status" value="1"/>
</dbReference>
<reference evidence="3 4" key="1">
    <citation type="submission" date="2012-08" db="EMBL/GenBank/DDBJ databases">
        <title>Whole genome shotgun sequence of Gordonia rhizosphera NBRC 16068.</title>
        <authorList>
            <person name="Takarada H."/>
            <person name="Isaki S."/>
            <person name="Hosoyama A."/>
            <person name="Tsuchikane K."/>
            <person name="Katsumata H."/>
            <person name="Baba S."/>
            <person name="Ohji S."/>
            <person name="Yamazaki S."/>
            <person name="Fujita N."/>
        </authorList>
    </citation>
    <scope>NUCLEOTIDE SEQUENCE [LARGE SCALE GENOMIC DNA]</scope>
    <source>
        <strain evidence="3 4">NBRC 16068</strain>
    </source>
</reference>
<dbReference type="eggNOG" id="COG2197">
    <property type="taxonomic scope" value="Bacteria"/>
</dbReference>
<keyword evidence="1" id="KW-0597">Phosphoprotein</keyword>
<proteinExistence type="predicted"/>
<evidence type="ECO:0000313" key="4">
    <source>
        <dbReference type="Proteomes" id="UP000008363"/>
    </source>
</evidence>
<dbReference type="GO" id="GO:0000160">
    <property type="term" value="P:phosphorelay signal transduction system"/>
    <property type="evidence" value="ECO:0007669"/>
    <property type="project" value="InterPro"/>
</dbReference>
<dbReference type="RefSeq" id="WP_006329295.1">
    <property type="nucleotide sequence ID" value="NZ_BAHC01000009.1"/>
</dbReference>
<dbReference type="PANTHER" id="PTHR42872:SF6">
    <property type="entry name" value="PROTEIN-GLUTAMATE METHYLESTERASE_PROTEIN-GLUTAMINE GLUTAMINASE"/>
    <property type="match status" value="1"/>
</dbReference>
<evidence type="ECO:0000313" key="3">
    <source>
        <dbReference type="EMBL" id="GAB88195.1"/>
    </source>
</evidence>
<gene>
    <name evidence="3" type="ORF">GORHZ_009_00100</name>
</gene>